<feature type="transmembrane region" description="Helical" evidence="1">
    <location>
        <begin position="16"/>
        <end position="37"/>
    </location>
</feature>
<dbReference type="EMBL" id="MN448295">
    <property type="protein sequence ID" value="QFG74857.1"/>
    <property type="molecule type" value="Genomic_DNA"/>
</dbReference>
<keyword evidence="1" id="KW-1133">Transmembrane helix</keyword>
<evidence type="ECO:0000313" key="2">
    <source>
        <dbReference type="EMBL" id="QFG74857.1"/>
    </source>
</evidence>
<evidence type="ECO:0000256" key="1">
    <source>
        <dbReference type="SAM" id="Phobius"/>
    </source>
</evidence>
<reference evidence="2" key="1">
    <citation type="journal article" date="2019" name="Philos. Trans. R. Soc. Lond., B, Biol. Sci.">
        <title>Targeted metagenomic recovery of four divergent viruses reveals shared and distinctive characteristics of giant viruses of marine eukaryotes.</title>
        <authorList>
            <person name="Needham D.M."/>
            <person name="Poirier C."/>
            <person name="Hehenberger E."/>
            <person name="Jimenez V."/>
            <person name="Swalwell J.E."/>
            <person name="Santoro A.E."/>
            <person name="Worden A.Z."/>
        </authorList>
    </citation>
    <scope>NUCLEOTIDE SEQUENCE</scope>
    <source>
        <strain evidence="2">OPacV-421</strain>
    </source>
</reference>
<name>A0A5J6VML1_9VIRU</name>
<keyword evidence="1" id="KW-0812">Transmembrane</keyword>
<sequence length="243" mass="28664">MYFLNVFTLQTLKCGLIYGGTLVCIAGVGILVSSLIVGRMVYNTDNYYYEESIDVEMVPILDEFKDVEKYNDNYLEEFKLLEQKELTEEQIDNLKNNVVFDETPLGRIVMMYDKDLEGFRWYCNTSHITYETLSTLARKYVIHFDCKCLYISLKDELKKNKMILDKTIIEAKKTNANQKVNLLTRKDVQEKLLIKNNIIRFKYGGKLYEYENKHTSNHEPTSKKKITFSDFKRLEKLSQKKND</sequence>
<protein>
    <submittedName>
        <fullName evidence="2">Uncharacterized protein</fullName>
    </submittedName>
</protein>
<keyword evidence="1" id="KW-0472">Membrane</keyword>
<proteinExistence type="predicted"/>
<accession>A0A5J6VML1</accession>
<organism evidence="2">
    <name type="scientific">Megaviridae environmental sample</name>
    <dbReference type="NCBI Taxonomy" id="1737588"/>
    <lineage>
        <taxon>Viruses</taxon>
        <taxon>Varidnaviria</taxon>
        <taxon>Bamfordvirae</taxon>
        <taxon>Nucleocytoviricota</taxon>
        <taxon>Megaviricetes</taxon>
        <taxon>Imitervirales</taxon>
        <taxon>Mimiviridae</taxon>
        <taxon>environmental samples</taxon>
    </lineage>
</organism>